<comment type="caution">
    <text evidence="2">The sequence shown here is derived from an EMBL/GenBank/DDBJ whole genome shotgun (WGS) entry which is preliminary data.</text>
</comment>
<feature type="transmembrane region" description="Helical" evidence="1">
    <location>
        <begin position="43"/>
        <end position="68"/>
    </location>
</feature>
<proteinExistence type="predicted"/>
<organism evidence="2 3">
    <name type="scientific">Solanum commersonii</name>
    <name type="common">Commerson's wild potato</name>
    <name type="synonym">Commerson's nightshade</name>
    <dbReference type="NCBI Taxonomy" id="4109"/>
    <lineage>
        <taxon>Eukaryota</taxon>
        <taxon>Viridiplantae</taxon>
        <taxon>Streptophyta</taxon>
        <taxon>Embryophyta</taxon>
        <taxon>Tracheophyta</taxon>
        <taxon>Spermatophyta</taxon>
        <taxon>Magnoliopsida</taxon>
        <taxon>eudicotyledons</taxon>
        <taxon>Gunneridae</taxon>
        <taxon>Pentapetalae</taxon>
        <taxon>asterids</taxon>
        <taxon>lamiids</taxon>
        <taxon>Solanales</taxon>
        <taxon>Solanaceae</taxon>
        <taxon>Solanoideae</taxon>
        <taxon>Solaneae</taxon>
        <taxon>Solanum</taxon>
    </lineage>
</organism>
<evidence type="ECO:0000313" key="2">
    <source>
        <dbReference type="EMBL" id="KAG5586237.1"/>
    </source>
</evidence>
<reference evidence="2 3" key="1">
    <citation type="submission" date="2020-09" db="EMBL/GenBank/DDBJ databases">
        <title>De no assembly of potato wild relative species, Solanum commersonii.</title>
        <authorList>
            <person name="Cho K."/>
        </authorList>
    </citation>
    <scope>NUCLEOTIDE SEQUENCE [LARGE SCALE GENOMIC DNA]</scope>
    <source>
        <strain evidence="2">LZ3.2</strain>
        <tissue evidence="2">Leaf</tissue>
    </source>
</reference>
<keyword evidence="1" id="KW-1133">Transmembrane helix</keyword>
<protein>
    <submittedName>
        <fullName evidence="2">Uncharacterized protein</fullName>
    </submittedName>
</protein>
<evidence type="ECO:0000256" key="1">
    <source>
        <dbReference type="SAM" id="Phobius"/>
    </source>
</evidence>
<accession>A0A9J5XEY4</accession>
<dbReference type="Proteomes" id="UP000824120">
    <property type="component" value="Chromosome 9"/>
</dbReference>
<dbReference type="AlphaFoldDB" id="A0A9J5XEY4"/>
<keyword evidence="3" id="KW-1185">Reference proteome</keyword>
<gene>
    <name evidence="2" type="ORF">H5410_046671</name>
</gene>
<keyword evidence="1" id="KW-0472">Membrane</keyword>
<name>A0A9J5XEY4_SOLCO</name>
<dbReference type="EMBL" id="JACXVP010000009">
    <property type="protein sequence ID" value="KAG5586237.1"/>
    <property type="molecule type" value="Genomic_DNA"/>
</dbReference>
<keyword evidence="1" id="KW-0812">Transmembrane</keyword>
<evidence type="ECO:0000313" key="3">
    <source>
        <dbReference type="Proteomes" id="UP000824120"/>
    </source>
</evidence>
<sequence length="94" mass="10184">MLHGFAGDERNGDARISQVAAVGSRCCWSWVSPALAAAARFNMLLTGVVIVVFVVLQVVHLAAADVLAELLSTRKWSRGGQCLLVSRFYFFVGE</sequence>